<reference evidence="2" key="1">
    <citation type="journal article" date="2019" name="Curr. Biol.">
        <title>Genome Sequence of Striga asiatica Provides Insight into the Evolution of Plant Parasitism.</title>
        <authorList>
            <person name="Yoshida S."/>
            <person name="Kim S."/>
            <person name="Wafula E.K."/>
            <person name="Tanskanen J."/>
            <person name="Kim Y.M."/>
            <person name="Honaas L."/>
            <person name="Yang Z."/>
            <person name="Spallek T."/>
            <person name="Conn C.E."/>
            <person name="Ichihashi Y."/>
            <person name="Cheong K."/>
            <person name="Cui S."/>
            <person name="Der J.P."/>
            <person name="Gundlach H."/>
            <person name="Jiao Y."/>
            <person name="Hori C."/>
            <person name="Ishida J.K."/>
            <person name="Kasahara H."/>
            <person name="Kiba T."/>
            <person name="Kim M.S."/>
            <person name="Koo N."/>
            <person name="Laohavisit A."/>
            <person name="Lee Y.H."/>
            <person name="Lumba S."/>
            <person name="McCourt P."/>
            <person name="Mortimer J.C."/>
            <person name="Mutuku J.M."/>
            <person name="Nomura T."/>
            <person name="Sasaki-Sekimoto Y."/>
            <person name="Seto Y."/>
            <person name="Wang Y."/>
            <person name="Wakatake T."/>
            <person name="Sakakibara H."/>
            <person name="Demura T."/>
            <person name="Yamaguchi S."/>
            <person name="Yoneyama K."/>
            <person name="Manabe R.I."/>
            <person name="Nelson D.C."/>
            <person name="Schulman A.H."/>
            <person name="Timko M.P."/>
            <person name="dePamphilis C.W."/>
            <person name="Choi D."/>
            <person name="Shirasu K."/>
        </authorList>
    </citation>
    <scope>NUCLEOTIDE SEQUENCE [LARGE SCALE GENOMIC DNA]</scope>
    <source>
        <strain evidence="2">cv. UVA1</strain>
    </source>
</reference>
<dbReference type="OrthoDB" id="913088at2759"/>
<evidence type="ECO:0000313" key="2">
    <source>
        <dbReference type="Proteomes" id="UP000325081"/>
    </source>
</evidence>
<name>A0A5A7QX37_STRAF</name>
<dbReference type="InterPro" id="IPR012340">
    <property type="entry name" value="NA-bd_OB-fold"/>
</dbReference>
<dbReference type="Gene3D" id="2.40.50.140">
    <property type="entry name" value="Nucleic acid-binding proteins"/>
    <property type="match status" value="1"/>
</dbReference>
<organism evidence="1 2">
    <name type="scientific">Striga asiatica</name>
    <name type="common">Asiatic witchweed</name>
    <name type="synonym">Buchnera asiatica</name>
    <dbReference type="NCBI Taxonomy" id="4170"/>
    <lineage>
        <taxon>Eukaryota</taxon>
        <taxon>Viridiplantae</taxon>
        <taxon>Streptophyta</taxon>
        <taxon>Embryophyta</taxon>
        <taxon>Tracheophyta</taxon>
        <taxon>Spermatophyta</taxon>
        <taxon>Magnoliopsida</taxon>
        <taxon>eudicotyledons</taxon>
        <taxon>Gunneridae</taxon>
        <taxon>Pentapetalae</taxon>
        <taxon>asterids</taxon>
        <taxon>lamiids</taxon>
        <taxon>Lamiales</taxon>
        <taxon>Orobanchaceae</taxon>
        <taxon>Buchnereae</taxon>
        <taxon>Striga</taxon>
    </lineage>
</organism>
<dbReference type="GO" id="GO:0005524">
    <property type="term" value="F:ATP binding"/>
    <property type="evidence" value="ECO:0007669"/>
    <property type="project" value="UniProtKB-KW"/>
</dbReference>
<proteinExistence type="predicted"/>
<evidence type="ECO:0000313" key="1">
    <source>
        <dbReference type="EMBL" id="GER49496.1"/>
    </source>
</evidence>
<protein>
    <submittedName>
        <fullName evidence="1">Teichoic acids export ATP-binding protein TagH</fullName>
    </submittedName>
</protein>
<keyword evidence="2" id="KW-1185">Reference proteome</keyword>
<keyword evidence="1" id="KW-0067">ATP-binding</keyword>
<gene>
    <name evidence="1" type="ORF">STAS_26743</name>
</gene>
<dbReference type="Proteomes" id="UP000325081">
    <property type="component" value="Unassembled WGS sequence"/>
</dbReference>
<dbReference type="EMBL" id="BKCP01008626">
    <property type="protein sequence ID" value="GER49496.1"/>
    <property type="molecule type" value="Genomic_DNA"/>
</dbReference>
<sequence length="120" mass="13985">MTFTLLKNVDMDKTEWIIKDRAVRCYERTTFGDRSTVLGLEEYRIHASIKKFHMEPFRRHLKEGSVIAIKDVIVAPNSDVIGRVVGINKSQTRTFDNRTTHFAKITLEDVDRNKLSCTLW</sequence>
<accession>A0A5A7QX37</accession>
<comment type="caution">
    <text evidence="1">The sequence shown here is derived from an EMBL/GenBank/DDBJ whole genome shotgun (WGS) entry which is preliminary data.</text>
</comment>
<keyword evidence="1" id="KW-0547">Nucleotide-binding</keyword>
<dbReference type="AlphaFoldDB" id="A0A5A7QX37"/>